<reference evidence="2" key="1">
    <citation type="journal article" date="2013" name="Lancet">
        <title>First case of E anophelis outbreak in an intensive-care unit.</title>
        <authorList>
            <person name="Teo J."/>
            <person name="Tan S.Y."/>
            <person name="Tay M."/>
            <person name="Ding Y."/>
            <person name="Kjelleberg S."/>
            <person name="Givskov M."/>
            <person name="Lin R.T."/>
            <person name="Yang L."/>
        </authorList>
    </citation>
    <scope>NUCLEOTIDE SEQUENCE [LARGE SCALE GENOMIC DNA]</scope>
    <source>
        <strain evidence="2">NUHP1</strain>
    </source>
</reference>
<evidence type="ECO:0000313" key="2">
    <source>
        <dbReference type="EMBL" id="AIL44415.1"/>
    </source>
</evidence>
<dbReference type="RefSeq" id="WP_009090424.1">
    <property type="nucleotide sequence ID" value="NZ_CP007547.1"/>
</dbReference>
<dbReference type="HOGENOM" id="CLU_2449940_0_0_10"/>
<dbReference type="EMBL" id="CP007547">
    <property type="protein sequence ID" value="AIL44415.1"/>
    <property type="molecule type" value="Genomic_DNA"/>
</dbReference>
<feature type="transmembrane region" description="Helical" evidence="1">
    <location>
        <begin position="47"/>
        <end position="69"/>
    </location>
</feature>
<name>A0A077EFX4_9FLAO</name>
<gene>
    <name evidence="2" type="ORF">BD94_0640</name>
</gene>
<evidence type="ECO:0000256" key="1">
    <source>
        <dbReference type="SAM" id="Phobius"/>
    </source>
</evidence>
<evidence type="ECO:0000313" key="3">
    <source>
        <dbReference type="Proteomes" id="UP000028933"/>
    </source>
</evidence>
<proteinExistence type="predicted"/>
<accession>A0A077EFX4</accession>
<organism evidence="2 3">
    <name type="scientific">Elizabethkingia anophelis NUHP1</name>
    <dbReference type="NCBI Taxonomy" id="1338011"/>
    <lineage>
        <taxon>Bacteria</taxon>
        <taxon>Pseudomonadati</taxon>
        <taxon>Bacteroidota</taxon>
        <taxon>Flavobacteriia</taxon>
        <taxon>Flavobacteriales</taxon>
        <taxon>Weeksellaceae</taxon>
        <taxon>Elizabethkingia</taxon>
    </lineage>
</organism>
<protein>
    <submittedName>
        <fullName evidence="2">Uncharacterized protein</fullName>
    </submittedName>
</protein>
<dbReference type="GeneID" id="56683792"/>
<feature type="transmembrane region" description="Helical" evidence="1">
    <location>
        <begin position="12"/>
        <end position="35"/>
    </location>
</feature>
<dbReference type="KEGG" id="eao:BD94_0640"/>
<dbReference type="Proteomes" id="UP000028933">
    <property type="component" value="Chromosome"/>
</dbReference>
<keyword evidence="1" id="KW-1133">Transmembrane helix</keyword>
<sequence>MSNTKNNETLKNIFQIILIDLFVGAIIYLAIAFIYGSLDPYVWSMEARITLTLFLLVIWFMLFMVTFGFTNNPVEGENESVKTESSPEN</sequence>
<dbReference type="AlphaFoldDB" id="A0A077EFX4"/>
<keyword evidence="1" id="KW-0812">Transmembrane</keyword>
<dbReference type="STRING" id="1338011.BD94_0640"/>
<keyword evidence="1" id="KW-0472">Membrane</keyword>
<reference evidence="2" key="2">
    <citation type="journal article" date="2015" name="Genome Biol. Evol.">
        <title>Complete Genome Sequence and Transcriptomic Analysis of the Novel Pathogen Elizabethkingia anophelis in Response to Oxidative Stress.</title>
        <authorList>
            <person name="Li Y."/>
            <person name="Liu Y."/>
            <person name="Chew S.C."/>
            <person name="Tay M."/>
            <person name="Salido M.M."/>
            <person name="Teo J."/>
            <person name="Lauro F.M."/>
            <person name="Givskov M."/>
            <person name="Yang L."/>
        </authorList>
    </citation>
    <scope>NUCLEOTIDE SEQUENCE</scope>
    <source>
        <strain evidence="2">NUHP1</strain>
    </source>
</reference>